<dbReference type="Gene3D" id="3.40.50.2300">
    <property type="match status" value="1"/>
</dbReference>
<dbReference type="PROSITE" id="PS50110">
    <property type="entry name" value="RESPONSE_REGULATORY"/>
    <property type="match status" value="1"/>
</dbReference>
<dbReference type="GO" id="GO:0000156">
    <property type="term" value="F:phosphorelay response regulator activity"/>
    <property type="evidence" value="ECO:0007669"/>
    <property type="project" value="InterPro"/>
</dbReference>
<dbReference type="InterPro" id="IPR001789">
    <property type="entry name" value="Sig_transdc_resp-reg_receiver"/>
</dbReference>
<dbReference type="Gene3D" id="2.40.50.1020">
    <property type="entry name" value="LytTr DNA-binding domain"/>
    <property type="match status" value="1"/>
</dbReference>
<dbReference type="RefSeq" id="WP_062124877.1">
    <property type="nucleotide sequence ID" value="NZ_BAZW01000018.1"/>
</dbReference>
<feature type="domain" description="Response regulatory" evidence="2">
    <location>
        <begin position="7"/>
        <end position="120"/>
    </location>
</feature>
<dbReference type="Proteomes" id="UP000032900">
    <property type="component" value="Unassembled WGS sequence"/>
</dbReference>
<comment type="caution">
    <text evidence="4">The sequence shown here is derived from an EMBL/GenBank/DDBJ whole genome shotgun (WGS) entry which is preliminary data.</text>
</comment>
<dbReference type="SUPFAM" id="SSF52172">
    <property type="entry name" value="CheY-like"/>
    <property type="match status" value="1"/>
</dbReference>
<feature type="domain" description="HTH LytTR-type" evidence="3">
    <location>
        <begin position="153"/>
        <end position="260"/>
    </location>
</feature>
<dbReference type="OrthoDB" id="1490554at2"/>
<accession>A0A0E9LXT0</accession>
<evidence type="ECO:0000313" key="5">
    <source>
        <dbReference type="Proteomes" id="UP000032900"/>
    </source>
</evidence>
<proteinExistence type="predicted"/>
<organism evidence="4 5">
    <name type="scientific">Geofilum rubicundum JCM 15548</name>
    <dbReference type="NCBI Taxonomy" id="1236989"/>
    <lineage>
        <taxon>Bacteria</taxon>
        <taxon>Pseudomonadati</taxon>
        <taxon>Bacteroidota</taxon>
        <taxon>Bacteroidia</taxon>
        <taxon>Marinilabiliales</taxon>
        <taxon>Marinilabiliaceae</taxon>
        <taxon>Geofilum</taxon>
    </lineage>
</organism>
<protein>
    <submittedName>
        <fullName evidence="4">Two-component system response regulator</fullName>
    </submittedName>
</protein>
<dbReference type="Pfam" id="PF04397">
    <property type="entry name" value="LytTR"/>
    <property type="match status" value="1"/>
</dbReference>
<dbReference type="STRING" id="1236989.JCM15548_12365"/>
<dbReference type="SMART" id="SM00448">
    <property type="entry name" value="REC"/>
    <property type="match status" value="1"/>
</dbReference>
<name>A0A0E9LXT0_9BACT</name>
<feature type="modified residue" description="4-aspartylphosphate" evidence="1">
    <location>
        <position position="60"/>
    </location>
</feature>
<dbReference type="PANTHER" id="PTHR37299">
    <property type="entry name" value="TRANSCRIPTIONAL REGULATOR-RELATED"/>
    <property type="match status" value="1"/>
</dbReference>
<dbReference type="InterPro" id="IPR046947">
    <property type="entry name" value="LytR-like"/>
</dbReference>
<evidence type="ECO:0000313" key="4">
    <source>
        <dbReference type="EMBL" id="GAO30113.1"/>
    </source>
</evidence>
<dbReference type="PROSITE" id="PS50930">
    <property type="entry name" value="HTH_LYTTR"/>
    <property type="match status" value="1"/>
</dbReference>
<dbReference type="InterPro" id="IPR011006">
    <property type="entry name" value="CheY-like_superfamily"/>
</dbReference>
<dbReference type="PANTHER" id="PTHR37299:SF1">
    <property type="entry name" value="STAGE 0 SPORULATION PROTEIN A HOMOLOG"/>
    <property type="match status" value="1"/>
</dbReference>
<dbReference type="GO" id="GO:0003677">
    <property type="term" value="F:DNA binding"/>
    <property type="evidence" value="ECO:0007669"/>
    <property type="project" value="InterPro"/>
</dbReference>
<dbReference type="InterPro" id="IPR007492">
    <property type="entry name" value="LytTR_DNA-bd_dom"/>
</dbReference>
<dbReference type="AlphaFoldDB" id="A0A0E9LXT0"/>
<keyword evidence="1" id="KW-0597">Phosphoprotein</keyword>
<keyword evidence="5" id="KW-1185">Reference proteome</keyword>
<dbReference type="EMBL" id="BAZW01000018">
    <property type="protein sequence ID" value="GAO30113.1"/>
    <property type="molecule type" value="Genomic_DNA"/>
</dbReference>
<dbReference type="SMART" id="SM00850">
    <property type="entry name" value="LytTR"/>
    <property type="match status" value="1"/>
</dbReference>
<evidence type="ECO:0000259" key="2">
    <source>
        <dbReference type="PROSITE" id="PS50110"/>
    </source>
</evidence>
<dbReference type="Pfam" id="PF00072">
    <property type="entry name" value="Response_reg"/>
    <property type="match status" value="1"/>
</dbReference>
<gene>
    <name evidence="4" type="ORF">JCM15548_12365</name>
</gene>
<sequence>MATTNDTVLIVEDELPTQRLLRKMIEELRPDWQIVAATSGVEETVEWLENHPHPHLVFMDVQLSDGLSFEIFDKIKLNSIIVFTTAYDEYAIKAFKVSSIDYLLKPIRTEQLENAISKYERIKAAISPQIDISELRDLSSLIKEGRPPYRNRLLVPVADGFLKLNIADVAYFQSSQKVTTAITNSGKPHIIDMTLEKLEDELDPHCFFRANRQFILHIEAIQRIETWFNGKLVVKTKPEAPEKIVISREKARSFKEWINR</sequence>
<reference evidence="4 5" key="1">
    <citation type="journal article" date="2015" name="Microbes Environ.">
        <title>Distribution and evolution of nitrogen fixation genes in the phylum bacteroidetes.</title>
        <authorList>
            <person name="Inoue J."/>
            <person name="Oshima K."/>
            <person name="Suda W."/>
            <person name="Sakamoto M."/>
            <person name="Iino T."/>
            <person name="Noda S."/>
            <person name="Hongoh Y."/>
            <person name="Hattori M."/>
            <person name="Ohkuma M."/>
        </authorList>
    </citation>
    <scope>NUCLEOTIDE SEQUENCE [LARGE SCALE GENOMIC DNA]</scope>
    <source>
        <strain evidence="4">JCM 15548</strain>
    </source>
</reference>
<dbReference type="FunFam" id="3.40.50.2300:FF:000361">
    <property type="entry name" value="Two-component system response regulator"/>
    <property type="match status" value="1"/>
</dbReference>
<evidence type="ECO:0000259" key="3">
    <source>
        <dbReference type="PROSITE" id="PS50930"/>
    </source>
</evidence>
<evidence type="ECO:0000256" key="1">
    <source>
        <dbReference type="PROSITE-ProRule" id="PRU00169"/>
    </source>
</evidence>